<dbReference type="PANTHER" id="PTHR11908:SF157">
    <property type="entry name" value="XANTHINE DEHYDROGENASE SUBUNIT D-RELATED"/>
    <property type="match status" value="1"/>
</dbReference>
<dbReference type="GO" id="GO:0005506">
    <property type="term" value="F:iron ion binding"/>
    <property type="evidence" value="ECO:0007669"/>
    <property type="project" value="InterPro"/>
</dbReference>
<accession>W4M0I2</accession>
<dbReference type="PANTHER" id="PTHR11908">
    <property type="entry name" value="XANTHINE DEHYDROGENASE"/>
    <property type="match status" value="1"/>
</dbReference>
<dbReference type="Gene3D" id="3.30.365.10">
    <property type="entry name" value="Aldehyde oxidase/xanthine dehydrogenase, molybdopterin binding domain"/>
    <property type="match status" value="4"/>
</dbReference>
<dbReference type="InterPro" id="IPR000674">
    <property type="entry name" value="Ald_Oxase/Xan_DH_a/b"/>
</dbReference>
<proteinExistence type="predicted"/>
<dbReference type="Pfam" id="PF20256">
    <property type="entry name" value="MoCoBD_2"/>
    <property type="match status" value="1"/>
</dbReference>
<evidence type="ECO:0000313" key="3">
    <source>
        <dbReference type="EMBL" id="ETX03177.1"/>
    </source>
</evidence>
<dbReference type="AlphaFoldDB" id="W4M0I2"/>
<comment type="caution">
    <text evidence="3">The sequence shown here is derived from an EMBL/GenBank/DDBJ whole genome shotgun (WGS) entry which is preliminary data.</text>
</comment>
<evidence type="ECO:0000259" key="2">
    <source>
        <dbReference type="SMART" id="SM01008"/>
    </source>
</evidence>
<dbReference type="Pfam" id="PF01315">
    <property type="entry name" value="Ald_Xan_dh_C"/>
    <property type="match status" value="1"/>
</dbReference>
<keyword evidence="4" id="KW-1185">Reference proteome</keyword>
<sequence length="753" mass="80526">MPPSFSALGQPVPQDEGPDKVSGKALYAADLMLPGMLWGKVLRSPYPHANILSIDTARAKQVPAVHAVLTGQDLPDRRVGRLLRDIPVLARDRVLFIGEKVAAVAAETPEAAQQAIDLIEVEYEERQPVYDPLEAMASAAPTLHPRMTDYEGLPQPPSTVNNVFAHNTWSKGNLEEGFGAADLIFEHTFNAQLMHQGYMEPHACVVHIDGDGRAQVWANNKGPFMLRDQLAAVWDMPKEQIRVNPTSIGGDFGGKGSFMDVPLCYYLALHAGRPVKMVMDYIQELMAGNPRHPAVMTLKTGVTQDGRIVAHQVRIVFNSGAYGAFKPRVFIGGADHSGGPYQIPHVQIDSYMVYTNNVPCGHMRSPGKPQVAFAVESHMDMLAKELGLDPYEFRMHNILKDGGTTPVGDTLQHIRAEETLRQAAEAANWGRTAKQPNVGVGIAISDQAQGAGQSSASVTIDPSGEVKLFMSLWDTGTGAHTIMRQIVAETLTLPPDRVTLVMQDTDAIPFESGPGGTRVTYTSGQAAFGAAQDLRDKLLAVAAEVLDTPVDQLNLSGGRIGTVGEAQRSMALEEVVQHAASPSGQPFRGEMSVTSTRPDMTSFCAQVAEVAVDPDTGQVTVNKIISAHDVGTIMNPLTHQGQIEGGMIQGLGYGVMEEIMTEDGQISTLSLGDYKLPTVNDIPELVTVLLDPGPGPAPYQSKGIGESSNIPVAVAIANAVADAVGVRITDLPVTAEKVFAGVQALGEPVVHGR</sequence>
<dbReference type="InterPro" id="IPR008274">
    <property type="entry name" value="AldOxase/xan_DH_MoCoBD1"/>
</dbReference>
<name>W4M0I2_9BACT</name>
<dbReference type="InterPro" id="IPR036856">
    <property type="entry name" value="Ald_Oxase/Xan_DH_a/b_sf"/>
</dbReference>
<dbReference type="SUPFAM" id="SSF54665">
    <property type="entry name" value="CO dehydrogenase molybdoprotein N-domain-like"/>
    <property type="match status" value="1"/>
</dbReference>
<gene>
    <name evidence="3" type="ORF">ETSY2_33980</name>
</gene>
<dbReference type="HOGENOM" id="CLU_001681_2_3_7"/>
<reference evidence="3 4" key="1">
    <citation type="journal article" date="2014" name="Nature">
        <title>An environmental bacterial taxon with a large and distinct metabolic repertoire.</title>
        <authorList>
            <person name="Wilson M.C."/>
            <person name="Mori T."/>
            <person name="Ruckert C."/>
            <person name="Uria A.R."/>
            <person name="Helf M.J."/>
            <person name="Takada K."/>
            <person name="Gernert C."/>
            <person name="Steffens U.A."/>
            <person name="Heycke N."/>
            <person name="Schmitt S."/>
            <person name="Rinke C."/>
            <person name="Helfrich E.J."/>
            <person name="Brachmann A.O."/>
            <person name="Gurgui C."/>
            <person name="Wakimoto T."/>
            <person name="Kracht M."/>
            <person name="Crusemann M."/>
            <person name="Hentschel U."/>
            <person name="Abe I."/>
            <person name="Matsunaga S."/>
            <person name="Kalinowski J."/>
            <person name="Takeyama H."/>
            <person name="Piel J."/>
        </authorList>
    </citation>
    <scope>NUCLEOTIDE SEQUENCE [LARGE SCALE GENOMIC DNA]</scope>
    <source>
        <strain evidence="4">TSY2</strain>
    </source>
</reference>
<feature type="region of interest" description="Disordered" evidence="1">
    <location>
        <begin position="1"/>
        <end position="21"/>
    </location>
</feature>
<dbReference type="Gene3D" id="3.90.1170.50">
    <property type="entry name" value="Aldehyde oxidase/xanthine dehydrogenase, a/b hammerhead"/>
    <property type="match status" value="1"/>
</dbReference>
<dbReference type="InterPro" id="IPR037165">
    <property type="entry name" value="AldOxase/xan_DH_Mopterin-bd_sf"/>
</dbReference>
<dbReference type="SUPFAM" id="SSF56003">
    <property type="entry name" value="Molybdenum cofactor-binding domain"/>
    <property type="match status" value="1"/>
</dbReference>
<dbReference type="GO" id="GO:0016491">
    <property type="term" value="F:oxidoreductase activity"/>
    <property type="evidence" value="ECO:0007669"/>
    <property type="project" value="InterPro"/>
</dbReference>
<feature type="domain" description="Aldehyde oxidase/xanthine dehydrogenase a/b hammerhead" evidence="2">
    <location>
        <begin position="22"/>
        <end position="127"/>
    </location>
</feature>
<dbReference type="Proteomes" id="UP000019140">
    <property type="component" value="Unassembled WGS sequence"/>
</dbReference>
<dbReference type="InterPro" id="IPR046867">
    <property type="entry name" value="AldOxase/xan_DH_MoCoBD2"/>
</dbReference>
<protein>
    <recommendedName>
        <fullName evidence="2">Aldehyde oxidase/xanthine dehydrogenase a/b hammerhead domain-containing protein</fullName>
    </recommendedName>
</protein>
<dbReference type="EMBL" id="AZHX01001455">
    <property type="protein sequence ID" value="ETX03177.1"/>
    <property type="molecule type" value="Genomic_DNA"/>
</dbReference>
<dbReference type="Pfam" id="PF02738">
    <property type="entry name" value="MoCoBD_1"/>
    <property type="match status" value="1"/>
</dbReference>
<evidence type="ECO:0000313" key="4">
    <source>
        <dbReference type="Proteomes" id="UP000019140"/>
    </source>
</evidence>
<dbReference type="SMART" id="SM01008">
    <property type="entry name" value="Ald_Xan_dh_C"/>
    <property type="match status" value="1"/>
</dbReference>
<dbReference type="InterPro" id="IPR016208">
    <property type="entry name" value="Ald_Oxase/xanthine_DH-like"/>
</dbReference>
<organism evidence="3 4">
    <name type="scientific">Candidatus Entotheonella gemina</name>
    <dbReference type="NCBI Taxonomy" id="1429439"/>
    <lineage>
        <taxon>Bacteria</taxon>
        <taxon>Pseudomonadati</taxon>
        <taxon>Nitrospinota/Tectimicrobiota group</taxon>
        <taxon>Candidatus Tectimicrobiota</taxon>
        <taxon>Candidatus Entotheonellia</taxon>
        <taxon>Candidatus Entotheonellales</taxon>
        <taxon>Candidatus Entotheonellaceae</taxon>
        <taxon>Candidatus Entotheonella</taxon>
    </lineage>
</organism>
<evidence type="ECO:0000256" key="1">
    <source>
        <dbReference type="SAM" id="MobiDB-lite"/>
    </source>
</evidence>